<evidence type="ECO:0000313" key="3">
    <source>
        <dbReference type="Proteomes" id="UP000765509"/>
    </source>
</evidence>
<proteinExistence type="predicted"/>
<reference evidence="2" key="1">
    <citation type="submission" date="2021-03" db="EMBL/GenBank/DDBJ databases">
        <title>Draft genome sequence of rust myrtle Austropuccinia psidii MF-1, a brazilian biotype.</title>
        <authorList>
            <person name="Quecine M.C."/>
            <person name="Pachon D.M.R."/>
            <person name="Bonatelli M.L."/>
            <person name="Correr F.H."/>
            <person name="Franceschini L.M."/>
            <person name="Leite T.F."/>
            <person name="Margarido G.R.A."/>
            <person name="Almeida C.A."/>
            <person name="Ferrarezi J.A."/>
            <person name="Labate C.A."/>
        </authorList>
    </citation>
    <scope>NUCLEOTIDE SEQUENCE</scope>
    <source>
        <strain evidence="2">MF-1</strain>
    </source>
</reference>
<organism evidence="2 3">
    <name type="scientific">Austropuccinia psidii MF-1</name>
    <dbReference type="NCBI Taxonomy" id="1389203"/>
    <lineage>
        <taxon>Eukaryota</taxon>
        <taxon>Fungi</taxon>
        <taxon>Dikarya</taxon>
        <taxon>Basidiomycota</taxon>
        <taxon>Pucciniomycotina</taxon>
        <taxon>Pucciniomycetes</taxon>
        <taxon>Pucciniales</taxon>
        <taxon>Sphaerophragmiaceae</taxon>
        <taxon>Austropuccinia</taxon>
    </lineage>
</organism>
<keyword evidence="3" id="KW-1185">Reference proteome</keyword>
<evidence type="ECO:0000313" key="2">
    <source>
        <dbReference type="EMBL" id="MBW0498423.1"/>
    </source>
</evidence>
<protein>
    <submittedName>
        <fullName evidence="2">Uncharacterized protein</fullName>
    </submittedName>
</protein>
<feature type="region of interest" description="Disordered" evidence="1">
    <location>
        <begin position="194"/>
        <end position="218"/>
    </location>
</feature>
<feature type="region of interest" description="Disordered" evidence="1">
    <location>
        <begin position="68"/>
        <end position="87"/>
    </location>
</feature>
<evidence type="ECO:0000256" key="1">
    <source>
        <dbReference type="SAM" id="MobiDB-lite"/>
    </source>
</evidence>
<name>A0A9Q3DAU9_9BASI</name>
<dbReference type="Proteomes" id="UP000765509">
    <property type="component" value="Unassembled WGS sequence"/>
</dbReference>
<sequence length="218" mass="24775">MTVDFRRHARRGGQERLTDSPWRRDRCGLLLHAHGQAHGSNSHRETDHEAWTSCVKLCGYVHATDTSSSAEALPPRSRQARCSPPGSFDRARVVSDDRVAVLERDRSSSVRTKTIDKPGRETQSLLAWSLETSLISSNLPSSAQMVAQLRCLNGARLVWPRLDWILWLGTKTTLRGRRLSWWMMESRAPYSWVNENSPKQAPSTQRHQSHKAKASRLQ</sequence>
<gene>
    <name evidence="2" type="ORF">O181_038138</name>
</gene>
<feature type="compositionally biased region" description="Polar residues" evidence="1">
    <location>
        <begin position="194"/>
        <end position="206"/>
    </location>
</feature>
<comment type="caution">
    <text evidence="2">The sequence shown here is derived from an EMBL/GenBank/DDBJ whole genome shotgun (WGS) entry which is preliminary data.</text>
</comment>
<accession>A0A9Q3DAU9</accession>
<feature type="compositionally biased region" description="Basic residues" evidence="1">
    <location>
        <begin position="207"/>
        <end position="218"/>
    </location>
</feature>
<dbReference type="AlphaFoldDB" id="A0A9Q3DAU9"/>
<dbReference type="EMBL" id="AVOT02014721">
    <property type="protein sequence ID" value="MBW0498423.1"/>
    <property type="molecule type" value="Genomic_DNA"/>
</dbReference>